<dbReference type="InterPro" id="IPR014710">
    <property type="entry name" value="RmlC-like_jellyroll"/>
</dbReference>
<dbReference type="PANTHER" id="PTHR11635:SF152">
    <property type="entry name" value="CAMP-DEPENDENT PROTEIN KINASE TYPE I REGULATORY SUBUNIT-RELATED"/>
    <property type="match status" value="1"/>
</dbReference>
<keyword evidence="6 7" id="KW-0114">cAMP</keyword>
<dbReference type="PROSITE" id="PS50042">
    <property type="entry name" value="CNMP_BINDING_3"/>
    <property type="match status" value="2"/>
</dbReference>
<keyword evidence="5 7" id="KW-0547">Nucleotide-binding</keyword>
<dbReference type="InterPro" id="IPR050503">
    <property type="entry name" value="cAMP-dep_PK_reg_su-like"/>
</dbReference>
<evidence type="ECO:0000256" key="8">
    <source>
        <dbReference type="SAM" id="MobiDB-lite"/>
    </source>
</evidence>
<dbReference type="FunFam" id="2.60.120.10:FF:000006">
    <property type="entry name" value="cAMP-dependent protein kinase type I-alpha regulatory subunit"/>
    <property type="match status" value="1"/>
</dbReference>
<dbReference type="InterPro" id="IPR012198">
    <property type="entry name" value="cAMP_dep_PK_reg_su"/>
</dbReference>
<dbReference type="CDD" id="cd22964">
    <property type="entry name" value="DD_CrRSP_unchar"/>
    <property type="match status" value="1"/>
</dbReference>
<proteinExistence type="inferred from homology"/>
<evidence type="ECO:0000259" key="9">
    <source>
        <dbReference type="PROSITE" id="PS50042"/>
    </source>
</evidence>
<gene>
    <name evidence="10" type="ORF">BRAN1462_LOCUS17012</name>
</gene>
<sequence length="417" mass="47159">MEGLDSLKISQEKKRYIVELLNPVLEEMVAEAIHHQPKDPMPFMLEWLERKRVNDEDKSLTPEEKDQLSKENQSLQAEIESMKGHLSEVVNMANNESGTHGDDEEEEDDDDDEPPPDFERPMQTKARQSVSAEAYGAWNQKADFVAPVHDKTPEQRARIAKSLEPSFLFSALDSEEMDTVALAFKERTVEADQLVIEQGDDGECMFLIEEGAVECLIKKDGEERVVKACGAGDVFGELALLYNCPRAASVRSTARTTLWELDRETFNRIVKDAAQKKRDTYTEFLKKVPLFANMDSYEMMTIADALKVEVYEGSGNIIIQQGDQGDKFFIVLEGECEARKAFVAGQEPQKVMAHNVGDYFGELALIKNDSRAASVFTAAPTCKVLSMDRRTFKRLCGPIEDILRREARRYDPPERVT</sequence>
<accession>A0A7S2NJH7</accession>
<comment type="similarity">
    <text evidence="1">Belongs to the cAMP-dependent kinase regulatory chain family.</text>
</comment>
<dbReference type="InterPro" id="IPR018490">
    <property type="entry name" value="cNMP-bd_dom_sf"/>
</dbReference>
<dbReference type="GO" id="GO:0030552">
    <property type="term" value="F:cAMP binding"/>
    <property type="evidence" value="ECO:0007669"/>
    <property type="project" value="UniProtKB-KW"/>
</dbReference>
<dbReference type="SMART" id="SM00100">
    <property type="entry name" value="cNMP"/>
    <property type="match status" value="2"/>
</dbReference>
<feature type="domain" description="Cyclic nucleotide-binding" evidence="9">
    <location>
        <begin position="290"/>
        <end position="413"/>
    </location>
</feature>
<evidence type="ECO:0000256" key="7">
    <source>
        <dbReference type="PIRSR" id="PIRSR000548-1"/>
    </source>
</evidence>
<dbReference type="Pfam" id="PF00027">
    <property type="entry name" value="cNMP_binding"/>
    <property type="match status" value="2"/>
</dbReference>
<keyword evidence="3 7" id="KW-0116">cAMP-binding</keyword>
<feature type="region of interest" description="Disordered" evidence="8">
    <location>
        <begin position="93"/>
        <end position="127"/>
    </location>
</feature>
<dbReference type="GO" id="GO:0005829">
    <property type="term" value="C:cytosol"/>
    <property type="evidence" value="ECO:0007669"/>
    <property type="project" value="TreeGrafter"/>
</dbReference>
<dbReference type="PROSITE" id="PS00889">
    <property type="entry name" value="CNMP_BINDING_2"/>
    <property type="match status" value="2"/>
</dbReference>
<dbReference type="GO" id="GO:0034236">
    <property type="term" value="F:protein kinase A catalytic subunit binding"/>
    <property type="evidence" value="ECO:0007669"/>
    <property type="project" value="TreeGrafter"/>
</dbReference>
<dbReference type="PROSITE" id="PS00888">
    <property type="entry name" value="CNMP_BINDING_1"/>
    <property type="match status" value="2"/>
</dbReference>
<dbReference type="PANTHER" id="PTHR11635">
    <property type="entry name" value="CAMP-DEPENDENT PROTEIN KINASE REGULATORY CHAIN"/>
    <property type="match status" value="1"/>
</dbReference>
<evidence type="ECO:0000256" key="3">
    <source>
        <dbReference type="ARBA" id="ARBA00022566"/>
    </source>
</evidence>
<evidence type="ECO:0000256" key="5">
    <source>
        <dbReference type="ARBA" id="ARBA00022741"/>
    </source>
</evidence>
<feature type="binding site" evidence="7">
    <location>
        <position position="246"/>
    </location>
    <ligand>
        <name>3',5'-cyclic AMP</name>
        <dbReference type="ChEBI" id="CHEBI:58165"/>
        <label>1</label>
    </ligand>
</feature>
<feature type="binding site" evidence="7">
    <location>
        <position position="371"/>
    </location>
    <ligand>
        <name>3',5'-cyclic AMP</name>
        <dbReference type="ChEBI" id="CHEBI:58165"/>
        <label>2</label>
    </ligand>
</feature>
<dbReference type="GO" id="GO:0005952">
    <property type="term" value="C:cAMP-dependent protein kinase complex"/>
    <property type="evidence" value="ECO:0007669"/>
    <property type="project" value="InterPro"/>
</dbReference>
<dbReference type="InterPro" id="IPR018488">
    <property type="entry name" value="cNMP-bd_CS"/>
</dbReference>
<feature type="binding site" evidence="7">
    <location>
        <position position="362"/>
    </location>
    <ligand>
        <name>3',5'-cyclic AMP</name>
        <dbReference type="ChEBI" id="CHEBI:58165"/>
        <label>2</label>
    </ligand>
</feature>
<feature type="compositionally biased region" description="Basic and acidic residues" evidence="8">
    <location>
        <begin position="55"/>
        <end position="69"/>
    </location>
</feature>
<keyword evidence="2" id="KW-0597">Phosphoprotein</keyword>
<reference evidence="10" key="1">
    <citation type="submission" date="2021-01" db="EMBL/GenBank/DDBJ databases">
        <authorList>
            <person name="Corre E."/>
            <person name="Pelletier E."/>
            <person name="Niang G."/>
            <person name="Scheremetjew M."/>
            <person name="Finn R."/>
            <person name="Kale V."/>
            <person name="Holt S."/>
            <person name="Cochrane G."/>
            <person name="Meng A."/>
            <person name="Brown T."/>
            <person name="Cohen L."/>
        </authorList>
    </citation>
    <scope>NUCLEOTIDE SEQUENCE</scope>
    <source>
        <strain evidence="10">RCC3387</strain>
    </source>
</reference>
<dbReference type="SUPFAM" id="SSF51206">
    <property type="entry name" value="cAMP-binding domain-like"/>
    <property type="match status" value="2"/>
</dbReference>
<dbReference type="AlphaFoldDB" id="A0A7S2NJH7"/>
<dbReference type="GO" id="GO:0004862">
    <property type="term" value="F:cAMP-dependent protein kinase inhibitor activity"/>
    <property type="evidence" value="ECO:0007669"/>
    <property type="project" value="TreeGrafter"/>
</dbReference>
<dbReference type="CDD" id="cd00038">
    <property type="entry name" value="CAP_ED"/>
    <property type="match status" value="2"/>
</dbReference>
<feature type="binding site" evidence="7">
    <location>
        <position position="237"/>
    </location>
    <ligand>
        <name>3',5'-cyclic AMP</name>
        <dbReference type="ChEBI" id="CHEBI:58165"/>
        <label>1</label>
    </ligand>
</feature>
<dbReference type="Gene3D" id="2.60.120.10">
    <property type="entry name" value="Jelly Rolls"/>
    <property type="match status" value="2"/>
</dbReference>
<feature type="compositionally biased region" description="Acidic residues" evidence="8">
    <location>
        <begin position="102"/>
        <end position="116"/>
    </location>
</feature>
<evidence type="ECO:0000313" key="10">
    <source>
        <dbReference type="EMBL" id="CAD9544735.1"/>
    </source>
</evidence>
<dbReference type="PRINTS" id="PR00103">
    <property type="entry name" value="CAMPKINASE"/>
</dbReference>
<dbReference type="InterPro" id="IPR000595">
    <property type="entry name" value="cNMP-bd_dom"/>
</dbReference>
<evidence type="ECO:0000256" key="6">
    <source>
        <dbReference type="ARBA" id="ARBA00023149"/>
    </source>
</evidence>
<feature type="domain" description="Cyclic nucleotide-binding" evidence="9">
    <location>
        <begin position="168"/>
        <end position="287"/>
    </location>
</feature>
<protein>
    <recommendedName>
        <fullName evidence="9">Cyclic nucleotide-binding domain-containing protein</fullName>
    </recommendedName>
</protein>
<organism evidence="10">
    <name type="scientific">Zooxanthella nutricula</name>
    <dbReference type="NCBI Taxonomy" id="1333877"/>
    <lineage>
        <taxon>Eukaryota</taxon>
        <taxon>Sar</taxon>
        <taxon>Alveolata</taxon>
        <taxon>Dinophyceae</taxon>
        <taxon>Peridiniales</taxon>
        <taxon>Peridiniales incertae sedis</taxon>
        <taxon>Zooxanthella</taxon>
    </lineage>
</organism>
<name>A0A7S2NJH7_9DINO</name>
<dbReference type="EMBL" id="HBGW01026751">
    <property type="protein sequence ID" value="CAD9544735.1"/>
    <property type="molecule type" value="Transcribed_RNA"/>
</dbReference>
<evidence type="ECO:0000256" key="1">
    <source>
        <dbReference type="ARBA" id="ARBA00005753"/>
    </source>
</evidence>
<evidence type="ECO:0000256" key="2">
    <source>
        <dbReference type="ARBA" id="ARBA00022553"/>
    </source>
</evidence>
<evidence type="ECO:0000256" key="4">
    <source>
        <dbReference type="ARBA" id="ARBA00022737"/>
    </source>
</evidence>
<keyword evidence="4" id="KW-0677">Repeat</keyword>
<dbReference type="PIRSF" id="PIRSF000548">
    <property type="entry name" value="PK_regulatory"/>
    <property type="match status" value="1"/>
</dbReference>
<feature type="region of interest" description="Disordered" evidence="8">
    <location>
        <begin position="55"/>
        <end position="75"/>
    </location>
</feature>